<evidence type="ECO:0000256" key="9">
    <source>
        <dbReference type="ARBA" id="ARBA00023053"/>
    </source>
</evidence>
<keyword evidence="12" id="KW-0521">NADP</keyword>
<evidence type="ECO:0000256" key="12">
    <source>
        <dbReference type="RuleBase" id="RU000579"/>
    </source>
</evidence>
<comment type="pathway">
    <text evidence="1 12">Amino-acid biosynthesis; L-threonine biosynthesis; L-threonine from L-aspartate: step 3/5.</text>
</comment>
<dbReference type="FunFam" id="3.30.360.10:FF:000005">
    <property type="entry name" value="Homoserine dehydrogenase"/>
    <property type="match status" value="1"/>
</dbReference>
<reference evidence="16 17" key="1">
    <citation type="submission" date="2019-03" db="EMBL/GenBank/DDBJ databases">
        <title>Genomic Encyclopedia of Type Strains, Phase IV (KMG-IV): sequencing the most valuable type-strain genomes for metagenomic binning, comparative biology and taxonomic classification.</title>
        <authorList>
            <person name="Goeker M."/>
        </authorList>
    </citation>
    <scope>NUCLEOTIDE SEQUENCE [LARGE SCALE GENOMIC DNA]</scope>
    <source>
        <strain evidence="16 17">DSM 26752</strain>
    </source>
</reference>
<organism evidence="16 17">
    <name type="scientific">Keratinibaculum paraultunense</name>
    <dbReference type="NCBI Taxonomy" id="1278232"/>
    <lineage>
        <taxon>Bacteria</taxon>
        <taxon>Bacillati</taxon>
        <taxon>Bacillota</taxon>
        <taxon>Tissierellia</taxon>
        <taxon>Tissierellales</taxon>
        <taxon>Tepidimicrobiaceae</taxon>
        <taxon>Keratinibaculum</taxon>
    </lineage>
</organism>
<comment type="catalytic activity">
    <reaction evidence="11">
        <text>L-homoserine + NADP(+) = L-aspartate 4-semialdehyde + NADPH + H(+)</text>
        <dbReference type="Rhea" id="RHEA:15761"/>
        <dbReference type="ChEBI" id="CHEBI:15378"/>
        <dbReference type="ChEBI" id="CHEBI:57476"/>
        <dbReference type="ChEBI" id="CHEBI:57783"/>
        <dbReference type="ChEBI" id="CHEBI:58349"/>
        <dbReference type="ChEBI" id="CHEBI:537519"/>
        <dbReference type="EC" id="1.1.1.3"/>
    </reaction>
    <physiologicalReaction direction="right-to-left" evidence="11">
        <dbReference type="Rhea" id="RHEA:15763"/>
    </physiologicalReaction>
</comment>
<dbReference type="EC" id="1.1.1.3" evidence="4 12"/>
<evidence type="ECO:0000256" key="6">
    <source>
        <dbReference type="ARBA" id="ARBA00022605"/>
    </source>
</evidence>
<evidence type="ECO:0000256" key="5">
    <source>
        <dbReference type="ARBA" id="ARBA00013376"/>
    </source>
</evidence>
<dbReference type="Gene3D" id="3.30.360.10">
    <property type="entry name" value="Dihydrodipicolinate Reductase, domain 2"/>
    <property type="match status" value="1"/>
</dbReference>
<dbReference type="InterPro" id="IPR019811">
    <property type="entry name" value="HDH_CS"/>
</dbReference>
<dbReference type="InterPro" id="IPR036291">
    <property type="entry name" value="NAD(P)-bd_dom_sf"/>
</dbReference>
<accession>A0A4R3KXA5</accession>
<dbReference type="SUPFAM" id="SSF55347">
    <property type="entry name" value="Glyceraldehyde-3-phosphate dehydrogenase-like, C-terminal domain"/>
    <property type="match status" value="1"/>
</dbReference>
<evidence type="ECO:0000256" key="10">
    <source>
        <dbReference type="ARBA" id="ARBA00023167"/>
    </source>
</evidence>
<dbReference type="PANTHER" id="PTHR43331:SF1">
    <property type="entry name" value="HOMOSERINE DEHYDROGENASE"/>
    <property type="match status" value="1"/>
</dbReference>
<sequence length="410" mass="46338">MINIGLLGLGTVGSGVYEIINQQGLFFKNQWNEDIKIKKVLIKHKEKERFVDIDDNLLTLNPKEILDDEEIDIVIDALSDREVAYNCIKNALENNKHVVTASKAVVAPNLCELQYLAKQKRKAFLFEASVGGGIPIINPLKQMIEVDNIVQIEGILNGTTNYILTKMYEEELPFYVALKDAQHKGYAELDPTDDIKGYDTARKLSILSTVAYGQKVNFDYIDCYGIDKIAVEDIYAFKEMDLTPKLIGKSKIKDGNIYAAVEPVLVSKDSSFFSVKDAFNLILLNGLNTGELHFYGQGAGKNPTANSIILDVINIIKGIYESENINIDDNTQEYKPLGFDGKYYFRFTFKDVKDIDLLLEDIVQYSQCKLIKENKNVIAIFEWLSRKNVDEIINKAQGLGVDYFYSRIDG</sequence>
<evidence type="ECO:0000259" key="14">
    <source>
        <dbReference type="Pfam" id="PF00742"/>
    </source>
</evidence>
<dbReference type="GO" id="GO:0050661">
    <property type="term" value="F:NADP binding"/>
    <property type="evidence" value="ECO:0007669"/>
    <property type="project" value="InterPro"/>
</dbReference>
<feature type="domain" description="Aspartate/homoserine dehydrogenase NAD-binding" evidence="15">
    <location>
        <begin position="8"/>
        <end position="127"/>
    </location>
</feature>
<dbReference type="PROSITE" id="PS01042">
    <property type="entry name" value="HOMOSER_DHGENASE"/>
    <property type="match status" value="1"/>
</dbReference>
<keyword evidence="6 12" id="KW-0028">Amino-acid biosynthesis</keyword>
<comment type="caution">
    <text evidence="16">The sequence shown here is derived from an EMBL/GenBank/DDBJ whole genome shotgun (WGS) entry which is preliminary data.</text>
</comment>
<dbReference type="InterPro" id="IPR005106">
    <property type="entry name" value="Asp/hSer_DH_NAD-bd"/>
</dbReference>
<dbReference type="EMBL" id="SMAE01000004">
    <property type="protein sequence ID" value="TCS90467.1"/>
    <property type="molecule type" value="Genomic_DNA"/>
</dbReference>
<dbReference type="InterPro" id="IPR001342">
    <property type="entry name" value="HDH_cat"/>
</dbReference>
<evidence type="ECO:0000313" key="17">
    <source>
        <dbReference type="Proteomes" id="UP000294567"/>
    </source>
</evidence>
<dbReference type="Pfam" id="PF00742">
    <property type="entry name" value="Homoserine_dh"/>
    <property type="match status" value="1"/>
</dbReference>
<evidence type="ECO:0000313" key="16">
    <source>
        <dbReference type="EMBL" id="TCS90467.1"/>
    </source>
</evidence>
<comment type="pathway">
    <text evidence="2 12">Amino-acid biosynthesis; L-methionine biosynthesis via de novo pathway; L-homoserine from L-aspartate: step 3/3.</text>
</comment>
<evidence type="ECO:0000256" key="2">
    <source>
        <dbReference type="ARBA" id="ARBA00005062"/>
    </source>
</evidence>
<gene>
    <name evidence="16" type="ORF">EDD65_1045</name>
</gene>
<keyword evidence="8 12" id="KW-0560">Oxidoreductase</keyword>
<keyword evidence="10 12" id="KW-0486">Methionine biosynthesis</keyword>
<evidence type="ECO:0000256" key="13">
    <source>
        <dbReference type="RuleBase" id="RU004171"/>
    </source>
</evidence>
<dbReference type="UniPathway" id="UPA00050">
    <property type="reaction ID" value="UER00063"/>
</dbReference>
<dbReference type="OrthoDB" id="9808167at2"/>
<dbReference type="SUPFAM" id="SSF51735">
    <property type="entry name" value="NAD(P)-binding Rossmann-fold domains"/>
    <property type="match status" value="1"/>
</dbReference>
<dbReference type="GO" id="GO:0009086">
    <property type="term" value="P:methionine biosynthetic process"/>
    <property type="evidence" value="ECO:0007669"/>
    <property type="project" value="UniProtKB-KW"/>
</dbReference>
<dbReference type="Gene3D" id="3.30.70.260">
    <property type="match status" value="1"/>
</dbReference>
<evidence type="ECO:0000256" key="7">
    <source>
        <dbReference type="ARBA" id="ARBA00022697"/>
    </source>
</evidence>
<name>A0A4R3KXA5_9FIRM</name>
<dbReference type="Gene3D" id="3.40.50.720">
    <property type="entry name" value="NAD(P)-binding Rossmann-like Domain"/>
    <property type="match status" value="1"/>
</dbReference>
<evidence type="ECO:0000256" key="11">
    <source>
        <dbReference type="ARBA" id="ARBA00048841"/>
    </source>
</evidence>
<evidence type="ECO:0000259" key="15">
    <source>
        <dbReference type="Pfam" id="PF03447"/>
    </source>
</evidence>
<protein>
    <recommendedName>
        <fullName evidence="5 12">Homoserine dehydrogenase</fullName>
        <ecNumber evidence="4 12">1.1.1.3</ecNumber>
    </recommendedName>
</protein>
<keyword evidence="7 12" id="KW-0791">Threonine biosynthesis</keyword>
<dbReference type="NCBIfam" id="NF004976">
    <property type="entry name" value="PRK06349.1"/>
    <property type="match status" value="1"/>
</dbReference>
<evidence type="ECO:0000256" key="4">
    <source>
        <dbReference type="ARBA" id="ARBA00013213"/>
    </source>
</evidence>
<evidence type="ECO:0000256" key="3">
    <source>
        <dbReference type="ARBA" id="ARBA00006753"/>
    </source>
</evidence>
<dbReference type="AlphaFoldDB" id="A0A4R3KXA5"/>
<keyword evidence="17" id="KW-1185">Reference proteome</keyword>
<dbReference type="GO" id="GO:0004412">
    <property type="term" value="F:homoserine dehydrogenase activity"/>
    <property type="evidence" value="ECO:0007669"/>
    <property type="project" value="UniProtKB-EC"/>
</dbReference>
<proteinExistence type="inferred from homology"/>
<dbReference type="UniPathway" id="UPA00051">
    <property type="reaction ID" value="UER00465"/>
</dbReference>
<keyword evidence="9" id="KW-0915">Sodium</keyword>
<evidence type="ECO:0000256" key="1">
    <source>
        <dbReference type="ARBA" id="ARBA00005056"/>
    </source>
</evidence>
<dbReference type="GO" id="GO:0009088">
    <property type="term" value="P:threonine biosynthetic process"/>
    <property type="evidence" value="ECO:0007669"/>
    <property type="project" value="UniProtKB-UniPathway"/>
</dbReference>
<evidence type="ECO:0000256" key="8">
    <source>
        <dbReference type="ARBA" id="ARBA00023002"/>
    </source>
</evidence>
<dbReference type="RefSeq" id="WP_132026695.1">
    <property type="nucleotide sequence ID" value="NZ_CP068564.1"/>
</dbReference>
<comment type="similarity">
    <text evidence="3 13">Belongs to the homoserine dehydrogenase family.</text>
</comment>
<dbReference type="Proteomes" id="UP000294567">
    <property type="component" value="Unassembled WGS sequence"/>
</dbReference>
<dbReference type="PANTHER" id="PTHR43331">
    <property type="entry name" value="HOMOSERINE DEHYDROGENASE"/>
    <property type="match status" value="1"/>
</dbReference>
<feature type="domain" description="Homoserine dehydrogenase catalytic" evidence="14">
    <location>
        <begin position="135"/>
        <end position="313"/>
    </location>
</feature>
<dbReference type="Pfam" id="PF03447">
    <property type="entry name" value="NAD_binding_3"/>
    <property type="match status" value="1"/>
</dbReference>